<comment type="caution">
    <text evidence="2">The sequence shown here is derived from an EMBL/GenBank/DDBJ whole genome shotgun (WGS) entry which is preliminary data.</text>
</comment>
<dbReference type="Pfam" id="PF13577">
    <property type="entry name" value="SnoaL_4"/>
    <property type="match status" value="1"/>
</dbReference>
<evidence type="ECO:0000313" key="2">
    <source>
        <dbReference type="EMBL" id="ORW27689.1"/>
    </source>
</evidence>
<dbReference type="Proteomes" id="UP000193529">
    <property type="component" value="Unassembled WGS sequence"/>
</dbReference>
<accession>A0A1X1ZUJ0</accession>
<dbReference type="CDD" id="cd00531">
    <property type="entry name" value="NTF2_like"/>
    <property type="match status" value="1"/>
</dbReference>
<sequence length="143" mass="16596">MLSLEEISDRLEIQQLLVDYSTAIDNRRFDDLDNVFTEDAYIDYTALGGIQGRYPEVKKWLSEVLPNFPVYAHMLGNFSVRIDGDTASSRVICFNPMVLPGDSPDNKDQVLFCGLWYDDEFVRTPQGWRMTRRVETKVFQKVM</sequence>
<keyword evidence="3" id="KW-1185">Reference proteome</keyword>
<organism evidence="2 3">
    <name type="scientific">Mycobacterium palustre</name>
    <dbReference type="NCBI Taxonomy" id="153971"/>
    <lineage>
        <taxon>Bacteria</taxon>
        <taxon>Bacillati</taxon>
        <taxon>Actinomycetota</taxon>
        <taxon>Actinomycetes</taxon>
        <taxon>Mycobacteriales</taxon>
        <taxon>Mycobacteriaceae</taxon>
        <taxon>Mycobacterium</taxon>
        <taxon>Mycobacterium simiae complex</taxon>
    </lineage>
</organism>
<dbReference type="STRING" id="153971.AWC19_02100"/>
<evidence type="ECO:0000313" key="3">
    <source>
        <dbReference type="Proteomes" id="UP000193529"/>
    </source>
</evidence>
<dbReference type="EMBL" id="LQPJ01000070">
    <property type="protein sequence ID" value="ORW27689.1"/>
    <property type="molecule type" value="Genomic_DNA"/>
</dbReference>
<feature type="domain" description="SnoaL-like" evidence="1">
    <location>
        <begin position="5"/>
        <end position="133"/>
    </location>
</feature>
<dbReference type="AlphaFoldDB" id="A0A1X1ZUJ0"/>
<dbReference type="OrthoDB" id="981191at2"/>
<evidence type="ECO:0000259" key="1">
    <source>
        <dbReference type="Pfam" id="PF13577"/>
    </source>
</evidence>
<gene>
    <name evidence="2" type="ORF">AWC19_02100</name>
</gene>
<dbReference type="InterPro" id="IPR037401">
    <property type="entry name" value="SnoaL-like"/>
</dbReference>
<proteinExistence type="predicted"/>
<dbReference type="SUPFAM" id="SSF54427">
    <property type="entry name" value="NTF2-like"/>
    <property type="match status" value="1"/>
</dbReference>
<dbReference type="InterPro" id="IPR032710">
    <property type="entry name" value="NTF2-like_dom_sf"/>
</dbReference>
<reference evidence="2 3" key="1">
    <citation type="submission" date="2016-01" db="EMBL/GenBank/DDBJ databases">
        <title>The new phylogeny of the genus Mycobacterium.</title>
        <authorList>
            <person name="Tarcisio F."/>
            <person name="Conor M."/>
            <person name="Antonella G."/>
            <person name="Elisabetta G."/>
            <person name="Giulia F.S."/>
            <person name="Sara T."/>
            <person name="Anna F."/>
            <person name="Clotilde B."/>
            <person name="Roberto B."/>
            <person name="Veronica D.S."/>
            <person name="Fabio R."/>
            <person name="Monica P."/>
            <person name="Olivier J."/>
            <person name="Enrico T."/>
            <person name="Nicola S."/>
        </authorList>
    </citation>
    <scope>NUCLEOTIDE SEQUENCE [LARGE SCALE GENOMIC DNA]</scope>
    <source>
        <strain evidence="2 3">DSM 44572</strain>
    </source>
</reference>
<dbReference type="Gene3D" id="3.10.450.50">
    <property type="match status" value="1"/>
</dbReference>
<dbReference type="RefSeq" id="WP_085077217.1">
    <property type="nucleotide sequence ID" value="NZ_JACKRZ010000355.1"/>
</dbReference>
<name>A0A1X1ZUJ0_9MYCO</name>
<protein>
    <recommendedName>
        <fullName evidence="1">SnoaL-like domain-containing protein</fullName>
    </recommendedName>
</protein>